<evidence type="ECO:0000313" key="2">
    <source>
        <dbReference type="EMBL" id="KPV45623.1"/>
    </source>
</evidence>
<feature type="transmembrane region" description="Helical" evidence="1">
    <location>
        <begin position="92"/>
        <end position="115"/>
    </location>
</feature>
<keyword evidence="3" id="KW-1185">Reference proteome</keyword>
<dbReference type="OrthoDB" id="2376866at2"/>
<dbReference type="EMBL" id="LJCO01000008">
    <property type="protein sequence ID" value="KPV45623.1"/>
    <property type="molecule type" value="Genomic_DNA"/>
</dbReference>
<dbReference type="AlphaFoldDB" id="A0A0P9CS36"/>
<dbReference type="STRING" id="471514.AN477_01525"/>
<sequence length="122" mass="12743">MKKFGLRWMITGGVMLSTLCTTIQVYAASSGVTNPLSGQQGSVSSILNTLISWVLGAVSAVAGAWLLFHLYKAVMSFMAGANHAQRREEARAHLVHVVVAGVLLGAAGVIAGALYNFGSSLH</sequence>
<proteinExistence type="predicted"/>
<dbReference type="InterPro" id="IPR043993">
    <property type="entry name" value="T4SS_pilin"/>
</dbReference>
<dbReference type="Pfam" id="PF18895">
    <property type="entry name" value="T4SS_pilin"/>
    <property type="match status" value="1"/>
</dbReference>
<keyword evidence="1" id="KW-0472">Membrane</keyword>
<dbReference type="RefSeq" id="WP_054967407.1">
    <property type="nucleotide sequence ID" value="NZ_LJCO01000008.1"/>
</dbReference>
<accession>A0A0P9CS36</accession>
<keyword evidence="1" id="KW-0812">Transmembrane</keyword>
<keyword evidence="1" id="KW-1133">Transmembrane helix</keyword>
<evidence type="ECO:0000256" key="1">
    <source>
        <dbReference type="SAM" id="Phobius"/>
    </source>
</evidence>
<name>A0A0P9CS36_9BACL</name>
<gene>
    <name evidence="2" type="ORF">AN477_01525</name>
</gene>
<evidence type="ECO:0000313" key="3">
    <source>
        <dbReference type="Proteomes" id="UP000050482"/>
    </source>
</evidence>
<dbReference type="PATRIC" id="fig|471514.4.peg.301"/>
<comment type="caution">
    <text evidence="2">The sequence shown here is derived from an EMBL/GenBank/DDBJ whole genome shotgun (WGS) entry which is preliminary data.</text>
</comment>
<reference evidence="2 3" key="1">
    <citation type="submission" date="2015-09" db="EMBL/GenBank/DDBJ databases">
        <title>Draft genome sequence of Alicyclobacillus ferrooxydans DSM 22381.</title>
        <authorList>
            <person name="Hemp J."/>
        </authorList>
    </citation>
    <scope>NUCLEOTIDE SEQUENCE [LARGE SCALE GENOMIC DNA]</scope>
    <source>
        <strain evidence="2 3">TC-34</strain>
    </source>
</reference>
<dbReference type="Proteomes" id="UP000050482">
    <property type="component" value="Unassembled WGS sequence"/>
</dbReference>
<feature type="transmembrane region" description="Helical" evidence="1">
    <location>
        <begin position="51"/>
        <end position="71"/>
    </location>
</feature>
<organism evidence="2 3">
    <name type="scientific">Alicyclobacillus ferrooxydans</name>
    <dbReference type="NCBI Taxonomy" id="471514"/>
    <lineage>
        <taxon>Bacteria</taxon>
        <taxon>Bacillati</taxon>
        <taxon>Bacillota</taxon>
        <taxon>Bacilli</taxon>
        <taxon>Bacillales</taxon>
        <taxon>Alicyclobacillaceae</taxon>
        <taxon>Alicyclobacillus</taxon>
    </lineage>
</organism>
<protein>
    <submittedName>
        <fullName evidence="2">Uncharacterized protein</fullName>
    </submittedName>
</protein>